<dbReference type="InterPro" id="IPR036116">
    <property type="entry name" value="FN3_sf"/>
</dbReference>
<proteinExistence type="predicted"/>
<dbReference type="Proteomes" id="UP001458880">
    <property type="component" value="Unassembled WGS sequence"/>
</dbReference>
<keyword evidence="1" id="KW-0472">Membrane</keyword>
<protein>
    <recommendedName>
        <fullName evidence="2">Fibronectin type-III domain-containing protein</fullName>
    </recommendedName>
</protein>
<feature type="domain" description="Fibronectin type-III" evidence="2">
    <location>
        <begin position="232"/>
        <end position="325"/>
    </location>
</feature>
<feature type="transmembrane region" description="Helical" evidence="1">
    <location>
        <begin position="12"/>
        <end position="32"/>
    </location>
</feature>
<keyword evidence="1" id="KW-0812">Transmembrane</keyword>
<gene>
    <name evidence="3" type="ORF">QE152_g25189</name>
</gene>
<dbReference type="EMBL" id="JASPKY010000270">
    <property type="protein sequence ID" value="KAK9711979.1"/>
    <property type="molecule type" value="Genomic_DNA"/>
</dbReference>
<organism evidence="3 4">
    <name type="scientific">Popillia japonica</name>
    <name type="common">Japanese beetle</name>
    <dbReference type="NCBI Taxonomy" id="7064"/>
    <lineage>
        <taxon>Eukaryota</taxon>
        <taxon>Metazoa</taxon>
        <taxon>Ecdysozoa</taxon>
        <taxon>Arthropoda</taxon>
        <taxon>Hexapoda</taxon>
        <taxon>Insecta</taxon>
        <taxon>Pterygota</taxon>
        <taxon>Neoptera</taxon>
        <taxon>Endopterygota</taxon>
        <taxon>Coleoptera</taxon>
        <taxon>Polyphaga</taxon>
        <taxon>Scarabaeiformia</taxon>
        <taxon>Scarabaeidae</taxon>
        <taxon>Rutelinae</taxon>
        <taxon>Popillia</taxon>
    </lineage>
</organism>
<accession>A0AAW1K3Q7</accession>
<comment type="caution">
    <text evidence="3">The sequence shown here is derived from an EMBL/GenBank/DDBJ whole genome shotgun (WGS) entry which is preliminary data.</text>
</comment>
<dbReference type="InterPro" id="IPR003961">
    <property type="entry name" value="FN3_dom"/>
</dbReference>
<keyword evidence="1" id="KW-1133">Transmembrane helix</keyword>
<dbReference type="PROSITE" id="PS50853">
    <property type="entry name" value="FN3"/>
    <property type="match status" value="1"/>
</dbReference>
<dbReference type="SUPFAM" id="SSF49265">
    <property type="entry name" value="Fibronectin type III"/>
    <property type="match status" value="1"/>
</dbReference>
<evidence type="ECO:0000256" key="1">
    <source>
        <dbReference type="SAM" id="Phobius"/>
    </source>
</evidence>
<name>A0AAW1K3Q7_POPJA</name>
<sequence>MTSFLYTRRVIQITVVSVLLVGLITLIIVLSLRRPAPIDCPQTTIEYTLTNDGIRVNWTNGEVRANENPCAAKYTITHVANGEVRANFTVSPPVISAHVQTRILISAHVQTRICSENQIIISTIPIEEDKKFEDVHVNISIGINGDGSVQNLRYNSDTGFVEWEAPDVPVWCDLEFFIEFSNELEDRQMSTTNTFYDLPVYPCTTNYVNVTTRIVVFDEYAASKSLVHLESVPDDIQVRDLHFNDQSRNFVWDPPLNTEHCDIRYIVDFTNEFQTEEVQITITNAYFEVLEYYPCTNNKIEVTTFIQFGTNFYSEPESKTHVAPITRPLPEHIRTDPTETGAEVVWYIQSAEPTVCVVTDFYFTISEEDTEYPPERHPVKDYVAQLGDLEYRFTELQTGTTYDYKLCFEFEQDPGVPLCTKIITFPTLNLETPRIELNLTTTSYIGHTVSIEPRGTEHFTPSYCDTNWNFTKEVHSEVPPDVNSVLFEDAYPSFIYNVTVITHFGDLGVDRVTLEENVVTLEYSVDRVTLEENVVTLEYTPGYLDIEASYSYEPSTLYEVTLKAKWGIPCDVNGEVQSFVYTLRGELESDDGDVVCTDVIIGSGTVGLSNEYFDDSGSDPVYEIEIPDLLPFFKYSLNVTTNLRNYYSYTEILLDEAPAAYAPS</sequence>
<evidence type="ECO:0000259" key="2">
    <source>
        <dbReference type="PROSITE" id="PS50853"/>
    </source>
</evidence>
<reference evidence="3 4" key="1">
    <citation type="journal article" date="2024" name="BMC Genomics">
        <title>De novo assembly and annotation of Popillia japonica's genome with initial clues to its potential as an invasive pest.</title>
        <authorList>
            <person name="Cucini C."/>
            <person name="Boschi S."/>
            <person name="Funari R."/>
            <person name="Cardaioli E."/>
            <person name="Iannotti N."/>
            <person name="Marturano G."/>
            <person name="Paoli F."/>
            <person name="Bruttini M."/>
            <person name="Carapelli A."/>
            <person name="Frati F."/>
            <person name="Nardi F."/>
        </authorList>
    </citation>
    <scope>NUCLEOTIDE SEQUENCE [LARGE SCALE GENOMIC DNA]</scope>
    <source>
        <strain evidence="3">DMR45628</strain>
    </source>
</reference>
<keyword evidence="4" id="KW-1185">Reference proteome</keyword>
<evidence type="ECO:0000313" key="3">
    <source>
        <dbReference type="EMBL" id="KAK9711979.1"/>
    </source>
</evidence>
<evidence type="ECO:0000313" key="4">
    <source>
        <dbReference type="Proteomes" id="UP001458880"/>
    </source>
</evidence>
<dbReference type="AlphaFoldDB" id="A0AAW1K3Q7"/>